<evidence type="ECO:0000256" key="1">
    <source>
        <dbReference type="SAM" id="SignalP"/>
    </source>
</evidence>
<dbReference type="Pfam" id="PF15868">
    <property type="entry name" value="MBF2"/>
    <property type="match status" value="1"/>
</dbReference>
<name>A0A653D6E4_CALMS</name>
<proteinExistence type="predicted"/>
<sequence length="137" mass="14606">MYKTVATLAVAIFAFIQISNAGVPGAIDLISQFSLGKPSHEISNGTCTNATMGTLVFEKYVYRIGLPFLTREAAVKWSGNETIYCVMATPVKGESSEGSTAEIVEGGVGHHNVSLVLKSAPGYGFTYNVYVFGNKTK</sequence>
<dbReference type="EMBL" id="CAACVG010010410">
    <property type="protein sequence ID" value="VEN55769.1"/>
    <property type="molecule type" value="Genomic_DNA"/>
</dbReference>
<accession>A0A653D6E4</accession>
<feature type="chain" id="PRO_5024914572" evidence="1">
    <location>
        <begin position="22"/>
        <end position="137"/>
    </location>
</feature>
<dbReference type="AlphaFoldDB" id="A0A653D6E4"/>
<keyword evidence="1" id="KW-0732">Signal</keyword>
<dbReference type="InterPro" id="IPR031734">
    <property type="entry name" value="MBF2"/>
</dbReference>
<organism evidence="2 3">
    <name type="scientific">Callosobruchus maculatus</name>
    <name type="common">Southern cowpea weevil</name>
    <name type="synonym">Pulse bruchid</name>
    <dbReference type="NCBI Taxonomy" id="64391"/>
    <lineage>
        <taxon>Eukaryota</taxon>
        <taxon>Metazoa</taxon>
        <taxon>Ecdysozoa</taxon>
        <taxon>Arthropoda</taxon>
        <taxon>Hexapoda</taxon>
        <taxon>Insecta</taxon>
        <taxon>Pterygota</taxon>
        <taxon>Neoptera</taxon>
        <taxon>Endopterygota</taxon>
        <taxon>Coleoptera</taxon>
        <taxon>Polyphaga</taxon>
        <taxon>Cucujiformia</taxon>
        <taxon>Chrysomeloidea</taxon>
        <taxon>Chrysomelidae</taxon>
        <taxon>Bruchinae</taxon>
        <taxon>Bruchini</taxon>
        <taxon>Callosobruchus</taxon>
    </lineage>
</organism>
<evidence type="ECO:0000313" key="3">
    <source>
        <dbReference type="Proteomes" id="UP000410492"/>
    </source>
</evidence>
<keyword evidence="3" id="KW-1185">Reference proteome</keyword>
<dbReference type="OrthoDB" id="6818903at2759"/>
<feature type="signal peptide" evidence="1">
    <location>
        <begin position="1"/>
        <end position="21"/>
    </location>
</feature>
<protein>
    <submittedName>
        <fullName evidence="2">Uncharacterized protein</fullName>
    </submittedName>
</protein>
<reference evidence="2 3" key="1">
    <citation type="submission" date="2019-01" db="EMBL/GenBank/DDBJ databases">
        <authorList>
            <person name="Sayadi A."/>
        </authorList>
    </citation>
    <scope>NUCLEOTIDE SEQUENCE [LARGE SCALE GENOMIC DNA]</scope>
</reference>
<gene>
    <name evidence="2" type="ORF">CALMAC_LOCUS14854</name>
</gene>
<evidence type="ECO:0000313" key="2">
    <source>
        <dbReference type="EMBL" id="VEN55769.1"/>
    </source>
</evidence>
<dbReference type="Proteomes" id="UP000410492">
    <property type="component" value="Unassembled WGS sequence"/>
</dbReference>